<evidence type="ECO:0000313" key="2">
    <source>
        <dbReference type="EMBL" id="RII94573.1"/>
    </source>
</evidence>
<protein>
    <submittedName>
        <fullName evidence="2">DNA-binding protein</fullName>
    </submittedName>
</protein>
<dbReference type="SUPFAM" id="SSF46955">
    <property type="entry name" value="Putative DNA-binding domain"/>
    <property type="match status" value="1"/>
</dbReference>
<feature type="domain" description="Helix-turn-helix" evidence="1">
    <location>
        <begin position="1"/>
        <end position="50"/>
    </location>
</feature>
<dbReference type="InterPro" id="IPR009061">
    <property type="entry name" value="DNA-bd_dom_put_sf"/>
</dbReference>
<reference evidence="2 3" key="1">
    <citation type="submission" date="2018-08" db="EMBL/GenBank/DDBJ databases">
        <title>Genome Sequence of Clavibacter michiganensis Subspecies type strains, and the Atypical Peach-Colored Strains Isolated from Tomato.</title>
        <authorList>
            <person name="Osdaghi E."/>
            <person name="Portier P."/>
            <person name="Briand M."/>
            <person name="Jacques M.-A."/>
        </authorList>
    </citation>
    <scope>NUCLEOTIDE SEQUENCE [LARGE SCALE GENOMIC DNA]</scope>
    <source>
        <strain evidence="2 3">CFBP 8216</strain>
    </source>
</reference>
<proteinExistence type="predicted"/>
<dbReference type="Proteomes" id="UP000265355">
    <property type="component" value="Unassembled WGS sequence"/>
</dbReference>
<keyword evidence="2" id="KW-0238">DNA-binding</keyword>
<sequence>MTTDQTAEYINTPLSTLRYWIVQGTAPKSFKLGKRRMFTVEDVDAWINTRMDAAV</sequence>
<accession>A0ABX9N9Q4</accession>
<dbReference type="EMBL" id="QWEE01000006">
    <property type="protein sequence ID" value="RII94573.1"/>
    <property type="molecule type" value="Genomic_DNA"/>
</dbReference>
<evidence type="ECO:0000259" key="1">
    <source>
        <dbReference type="Pfam" id="PF12728"/>
    </source>
</evidence>
<comment type="caution">
    <text evidence="2">The sequence shown here is derived from an EMBL/GenBank/DDBJ whole genome shotgun (WGS) entry which is preliminary data.</text>
</comment>
<dbReference type="InterPro" id="IPR041657">
    <property type="entry name" value="HTH_17"/>
</dbReference>
<organism evidence="2 3">
    <name type="scientific">Clavibacter californiensis</name>
    <dbReference type="NCBI Taxonomy" id="1401995"/>
    <lineage>
        <taxon>Bacteria</taxon>
        <taxon>Bacillati</taxon>
        <taxon>Actinomycetota</taxon>
        <taxon>Actinomycetes</taxon>
        <taxon>Micrococcales</taxon>
        <taxon>Microbacteriaceae</taxon>
        <taxon>Clavibacter</taxon>
    </lineage>
</organism>
<evidence type="ECO:0000313" key="3">
    <source>
        <dbReference type="Proteomes" id="UP000265355"/>
    </source>
</evidence>
<dbReference type="Pfam" id="PF12728">
    <property type="entry name" value="HTH_17"/>
    <property type="match status" value="1"/>
</dbReference>
<name>A0ABX9N9Q4_9MICO</name>
<dbReference type="GO" id="GO:0003677">
    <property type="term" value="F:DNA binding"/>
    <property type="evidence" value="ECO:0007669"/>
    <property type="project" value="UniProtKB-KW"/>
</dbReference>
<dbReference type="NCBIfam" id="TIGR01764">
    <property type="entry name" value="excise"/>
    <property type="match status" value="1"/>
</dbReference>
<keyword evidence="3" id="KW-1185">Reference proteome</keyword>
<dbReference type="InterPro" id="IPR010093">
    <property type="entry name" value="SinI_DNA-bd"/>
</dbReference>
<gene>
    <name evidence="2" type="ORF">DZF98_01145</name>
</gene>